<reference evidence="7" key="1">
    <citation type="submission" date="2016-10" db="EMBL/GenBank/DDBJ databases">
        <title>Sequence of Gallionella enrichment culture.</title>
        <authorList>
            <person name="Poehlein A."/>
            <person name="Muehling M."/>
            <person name="Daniel R."/>
        </authorList>
    </citation>
    <scope>NUCLEOTIDE SEQUENCE</scope>
</reference>
<keyword evidence="4" id="KW-0238">DNA-binding</keyword>
<gene>
    <name evidence="7" type="primary">norG_2</name>
    <name evidence="7" type="ORF">GALL_91050</name>
</gene>
<dbReference type="SMART" id="SM00345">
    <property type="entry name" value="HTH_GNTR"/>
    <property type="match status" value="1"/>
</dbReference>
<dbReference type="CDD" id="cd07377">
    <property type="entry name" value="WHTH_GntR"/>
    <property type="match status" value="1"/>
</dbReference>
<dbReference type="Gene3D" id="1.10.10.10">
    <property type="entry name" value="Winged helix-like DNA-binding domain superfamily/Winged helix DNA-binding domain"/>
    <property type="match status" value="1"/>
</dbReference>
<dbReference type="Pfam" id="PF00392">
    <property type="entry name" value="GntR"/>
    <property type="match status" value="1"/>
</dbReference>
<name>A0A1J5SJU0_9ZZZZ</name>
<evidence type="ECO:0000256" key="2">
    <source>
        <dbReference type="ARBA" id="ARBA00022898"/>
    </source>
</evidence>
<organism evidence="7">
    <name type="scientific">mine drainage metagenome</name>
    <dbReference type="NCBI Taxonomy" id="410659"/>
    <lineage>
        <taxon>unclassified sequences</taxon>
        <taxon>metagenomes</taxon>
        <taxon>ecological metagenomes</taxon>
    </lineage>
</organism>
<keyword evidence="3" id="KW-0805">Transcription regulation</keyword>
<dbReference type="InterPro" id="IPR015421">
    <property type="entry name" value="PyrdxlP-dep_Trfase_major"/>
</dbReference>
<dbReference type="InterPro" id="IPR004839">
    <property type="entry name" value="Aminotransferase_I/II_large"/>
</dbReference>
<dbReference type="GO" id="GO:0030170">
    <property type="term" value="F:pyridoxal phosphate binding"/>
    <property type="evidence" value="ECO:0007669"/>
    <property type="project" value="InterPro"/>
</dbReference>
<comment type="similarity">
    <text evidence="1">In the C-terminal section; belongs to the class-I pyridoxal-phosphate-dependent aminotransferase family.</text>
</comment>
<keyword evidence="5" id="KW-0804">Transcription</keyword>
<feature type="domain" description="HTH gntR-type" evidence="6">
    <location>
        <begin position="12"/>
        <end position="80"/>
    </location>
</feature>
<accession>A0A1J5SJU0</accession>
<dbReference type="InterPro" id="IPR000524">
    <property type="entry name" value="Tscrpt_reg_HTH_GntR"/>
</dbReference>
<dbReference type="SUPFAM" id="SSF53383">
    <property type="entry name" value="PLP-dependent transferases"/>
    <property type="match status" value="1"/>
</dbReference>
<evidence type="ECO:0000256" key="4">
    <source>
        <dbReference type="ARBA" id="ARBA00023125"/>
    </source>
</evidence>
<evidence type="ECO:0000256" key="3">
    <source>
        <dbReference type="ARBA" id="ARBA00023015"/>
    </source>
</evidence>
<dbReference type="CDD" id="cd00609">
    <property type="entry name" value="AAT_like"/>
    <property type="match status" value="1"/>
</dbReference>
<dbReference type="InterPro" id="IPR015424">
    <property type="entry name" value="PyrdxlP-dep_Trfase"/>
</dbReference>
<comment type="caution">
    <text evidence="7">The sequence shown here is derived from an EMBL/GenBank/DDBJ whole genome shotgun (WGS) entry which is preliminary data.</text>
</comment>
<evidence type="ECO:0000256" key="5">
    <source>
        <dbReference type="ARBA" id="ARBA00023163"/>
    </source>
</evidence>
<dbReference type="GO" id="GO:0003677">
    <property type="term" value="F:DNA binding"/>
    <property type="evidence" value="ECO:0007669"/>
    <property type="project" value="UniProtKB-KW"/>
</dbReference>
<evidence type="ECO:0000313" key="7">
    <source>
        <dbReference type="EMBL" id="OIR08721.1"/>
    </source>
</evidence>
<evidence type="ECO:0000256" key="1">
    <source>
        <dbReference type="ARBA" id="ARBA00005384"/>
    </source>
</evidence>
<dbReference type="PANTHER" id="PTHR46577:SF2">
    <property type="entry name" value="TRANSCRIPTIONAL REGULATORY PROTEIN"/>
    <property type="match status" value="1"/>
</dbReference>
<dbReference type="Gene3D" id="3.40.640.10">
    <property type="entry name" value="Type I PLP-dependent aspartate aminotransferase-like (Major domain)"/>
    <property type="match status" value="1"/>
</dbReference>
<sequence>MTIINIDPGDPLPLVYQITNSIKELIDNRTIRSGARMPSIRNFASEHGVSRFTAVQAYDRLVAMGYLNSKLGSGFYVSARAMSQSSVDGIDKLDGSIDVAWLLRNALDDRTSKTMPGAWWLPAAWMEETGIQKSLRALSQKHGEFFTAYGTAAGYQPLRELLQNKLSSIGVTAETSQIVLTSGVTHATDLITRYFVRPGDAVLVDDPGFFILFGGLKSFGAKIVGVPWNHDGPDIPAMEALIKEHRPRVFFTNTVLHNPTGASISQSVAYRMLQLAEKYDVILVEDDIYGDFHPSTITRLATLDQLDRVIYVSSFSKTLSASLRVGYFACKRGLAESLCDVKLLTGLTTSEVNERLIYQLLSGGHYRKHLDKLRQRLQEARTATISRLEEIGFTTYLEPEGGMFVWVKASDEIDFTLLAEQAAKEGVMLAPGNVFHPHQEPSPWFRFNVAHCENPAIFEVLSRTMRACRIKSVGE</sequence>
<dbReference type="EMBL" id="MLJW01000030">
    <property type="protein sequence ID" value="OIR08721.1"/>
    <property type="molecule type" value="Genomic_DNA"/>
</dbReference>
<evidence type="ECO:0000259" key="6">
    <source>
        <dbReference type="PROSITE" id="PS50949"/>
    </source>
</evidence>
<dbReference type="AlphaFoldDB" id="A0A1J5SJU0"/>
<dbReference type="InterPro" id="IPR051446">
    <property type="entry name" value="HTH_trans_reg/aminotransferase"/>
</dbReference>
<proteinExistence type="inferred from homology"/>
<dbReference type="Pfam" id="PF00155">
    <property type="entry name" value="Aminotran_1_2"/>
    <property type="match status" value="1"/>
</dbReference>
<dbReference type="PROSITE" id="PS50949">
    <property type="entry name" value="HTH_GNTR"/>
    <property type="match status" value="1"/>
</dbReference>
<dbReference type="InterPro" id="IPR036390">
    <property type="entry name" value="WH_DNA-bd_sf"/>
</dbReference>
<dbReference type="GO" id="GO:0003700">
    <property type="term" value="F:DNA-binding transcription factor activity"/>
    <property type="evidence" value="ECO:0007669"/>
    <property type="project" value="InterPro"/>
</dbReference>
<dbReference type="PANTHER" id="PTHR46577">
    <property type="entry name" value="HTH-TYPE TRANSCRIPTIONAL REGULATORY PROTEIN GABR"/>
    <property type="match status" value="1"/>
</dbReference>
<dbReference type="Gene3D" id="3.90.1150.10">
    <property type="entry name" value="Aspartate Aminotransferase, domain 1"/>
    <property type="match status" value="1"/>
</dbReference>
<dbReference type="InterPro" id="IPR036388">
    <property type="entry name" value="WH-like_DNA-bd_sf"/>
</dbReference>
<keyword evidence="2" id="KW-0663">Pyridoxal phosphate</keyword>
<dbReference type="InterPro" id="IPR015422">
    <property type="entry name" value="PyrdxlP-dep_Trfase_small"/>
</dbReference>
<protein>
    <submittedName>
        <fullName evidence="7">HTH-type transcriptional regulator NorG</fullName>
    </submittedName>
</protein>
<dbReference type="SUPFAM" id="SSF46785">
    <property type="entry name" value="Winged helix' DNA-binding domain"/>
    <property type="match status" value="1"/>
</dbReference>